<dbReference type="EMBL" id="LKAJ01000001">
    <property type="protein sequence ID" value="KRG22668.1"/>
    <property type="molecule type" value="Genomic_DNA"/>
</dbReference>
<comment type="caution">
    <text evidence="2">The sequence shown here is derived from an EMBL/GenBank/DDBJ whole genome shotgun (WGS) entry which is preliminary data.</text>
</comment>
<evidence type="ECO:0000313" key="3">
    <source>
        <dbReference type="EMBL" id="MCS5711967.1"/>
    </source>
</evidence>
<sequence length="97" mass="10343">MKKLNDKEAYLISGGSYFTSEEYAETLYNWGVVPAVMLGSTCGLVAFSIELNCLAMLSMVGVGGVLGYLGGSYTGAALNSDPDSRVLYGVFVDTYKM</sequence>
<keyword evidence="4" id="KW-1185">Reference proteome</keyword>
<reference evidence="2" key="1">
    <citation type="submission" date="2015-09" db="EMBL/GenBank/DDBJ databases">
        <title>Draft Genome Sequences of Two Novel Amoeba-resistant Intranuclear Bacteria, Candidatus Berkiella cookevillensis and Candidatus Berkiella aquae.</title>
        <authorList>
            <person name="Mehari Y.T."/>
            <person name="Arivett B.A."/>
            <person name="Farone A.L."/>
            <person name="Gunderson J.H."/>
            <person name="Farone M.B."/>
        </authorList>
    </citation>
    <scope>NUCLEOTIDE SEQUENCE [LARGE SCALE GENOMIC DNA]</scope>
    <source>
        <strain evidence="2">HT99</strain>
    </source>
</reference>
<reference evidence="3" key="2">
    <citation type="journal article" date="2016" name="Genome Announc.">
        <title>Draft Genome Sequences of Two Novel Amoeba-Resistant Intranuclear Bacteria, 'Candidatus Berkiella cookevillensis' and 'Candidatus Berkiella aquae'.</title>
        <authorList>
            <person name="Mehari Y.T."/>
            <person name="Arivett B.A."/>
            <person name="Farone A.L."/>
            <person name="Gunderson J.H."/>
            <person name="Farone M.B."/>
        </authorList>
    </citation>
    <scope>NUCLEOTIDE SEQUENCE</scope>
    <source>
        <strain evidence="3">HT99</strain>
    </source>
</reference>
<dbReference type="EMBL" id="LKAJ02000001">
    <property type="protein sequence ID" value="MCS5711967.1"/>
    <property type="molecule type" value="Genomic_DNA"/>
</dbReference>
<reference evidence="3" key="3">
    <citation type="submission" date="2021-06" db="EMBL/GenBank/DDBJ databases">
        <title>Genomic Description and Analysis of Intracellular Bacteria, Candidatus Berkiella cookevillensis and Candidatus Berkiella aquae.</title>
        <authorList>
            <person name="Kidane D.T."/>
            <person name="Mehari Y.T."/>
            <person name="Rice F.C."/>
            <person name="Arivett B.A."/>
            <person name="Farone A.L."/>
            <person name="Berk S.G."/>
            <person name="Farone M.B."/>
        </authorList>
    </citation>
    <scope>NUCLEOTIDE SEQUENCE</scope>
    <source>
        <strain evidence="3">HT99</strain>
    </source>
</reference>
<dbReference type="Proteomes" id="UP000051497">
    <property type="component" value="Unassembled WGS sequence"/>
</dbReference>
<organism evidence="2">
    <name type="scientific">Candidatus Berkiella aquae</name>
    <dbReference type="NCBI Taxonomy" id="295108"/>
    <lineage>
        <taxon>Bacteria</taxon>
        <taxon>Pseudomonadati</taxon>
        <taxon>Pseudomonadota</taxon>
        <taxon>Gammaproteobacteria</taxon>
        <taxon>Candidatus Berkiellales</taxon>
        <taxon>Candidatus Berkiellaceae</taxon>
        <taxon>Candidatus Berkiella</taxon>
    </lineage>
</organism>
<keyword evidence="1" id="KW-1133">Transmembrane helix</keyword>
<protein>
    <submittedName>
        <fullName evidence="2">Uncharacterized protein</fullName>
    </submittedName>
</protein>
<evidence type="ECO:0000313" key="2">
    <source>
        <dbReference type="EMBL" id="KRG22668.1"/>
    </source>
</evidence>
<name>A0A0Q9YPG7_9GAMM</name>
<feature type="transmembrane region" description="Helical" evidence="1">
    <location>
        <begin position="27"/>
        <end position="47"/>
    </location>
</feature>
<evidence type="ECO:0000313" key="4">
    <source>
        <dbReference type="Proteomes" id="UP000051497"/>
    </source>
</evidence>
<feature type="transmembrane region" description="Helical" evidence="1">
    <location>
        <begin position="54"/>
        <end position="78"/>
    </location>
</feature>
<proteinExistence type="predicted"/>
<gene>
    <name evidence="2" type="ORF">HT99x_00206</name>
    <name evidence="3" type="ORF">HT99x_011040</name>
</gene>
<keyword evidence="1" id="KW-0812">Transmembrane</keyword>
<keyword evidence="1" id="KW-0472">Membrane</keyword>
<evidence type="ECO:0000256" key="1">
    <source>
        <dbReference type="SAM" id="Phobius"/>
    </source>
</evidence>
<dbReference type="AlphaFoldDB" id="A0A0Q9YPG7"/>
<dbReference type="RefSeq" id="WP_075064857.1">
    <property type="nucleotide sequence ID" value="NZ_LKAJ02000001.1"/>
</dbReference>
<accession>A0A0Q9YPG7</accession>